<dbReference type="InterPro" id="IPR006145">
    <property type="entry name" value="PsdUridine_synth_RsuA/RluA"/>
</dbReference>
<dbReference type="SMART" id="SM00363">
    <property type="entry name" value="S4"/>
    <property type="match status" value="1"/>
</dbReference>
<dbReference type="PROSITE" id="PS50889">
    <property type="entry name" value="S4"/>
    <property type="match status" value="1"/>
</dbReference>
<dbReference type="CDD" id="cd02870">
    <property type="entry name" value="PseudoU_synth_RsuA_like"/>
    <property type="match status" value="1"/>
</dbReference>
<comment type="caution">
    <text evidence="6">The sequence shown here is derived from an EMBL/GenBank/DDBJ whole genome shotgun (WGS) entry which is preliminary data.</text>
</comment>
<proteinExistence type="inferred from homology"/>
<evidence type="ECO:0000259" key="5">
    <source>
        <dbReference type="SMART" id="SM00363"/>
    </source>
</evidence>
<dbReference type="CDD" id="cd00165">
    <property type="entry name" value="S4"/>
    <property type="match status" value="1"/>
</dbReference>
<gene>
    <name evidence="6" type="ORF">D0433_02450</name>
</gene>
<reference evidence="6 7" key="1">
    <citation type="journal article" date="2011" name="ISME J.">
        <title>Community ecology of hot spring cyanobacterial mats: predominant populations and their functional potential.</title>
        <authorList>
            <person name="Klatt C.G."/>
            <person name="Wood J.M."/>
            <person name="Rusch D.B."/>
            <person name="Bateson M.M."/>
            <person name="Hamamura N."/>
            <person name="Heidelberg J.F."/>
            <person name="Grossman A.R."/>
            <person name="Bhaya D."/>
            <person name="Cohan F.M."/>
            <person name="Kuhl M."/>
            <person name="Bryant D.A."/>
            <person name="Ward D.M."/>
        </authorList>
    </citation>
    <scope>NUCLEOTIDE SEQUENCE [LARGE SCALE GENOMIC DNA]</scope>
    <source>
        <strain evidence="6">OS</strain>
    </source>
</reference>
<organism evidence="6 7">
    <name type="scientific">Candidatus Thermochlorobacter aerophilus</name>
    <dbReference type="NCBI Taxonomy" id="1868324"/>
    <lineage>
        <taxon>Bacteria</taxon>
        <taxon>Pseudomonadati</taxon>
        <taxon>Chlorobiota</taxon>
        <taxon>Chlorobiia</taxon>
        <taxon>Chlorobiales</taxon>
        <taxon>Candidatus Thermochlorobacteriaceae</taxon>
        <taxon>Candidatus Thermochlorobacter</taxon>
    </lineage>
</organism>
<dbReference type="Pfam" id="PF00849">
    <property type="entry name" value="PseudoU_synth_2"/>
    <property type="match status" value="1"/>
</dbReference>
<dbReference type="SUPFAM" id="SSF55174">
    <property type="entry name" value="Alpha-L RNA-binding motif"/>
    <property type="match status" value="1"/>
</dbReference>
<comment type="similarity">
    <text evidence="1 4">Belongs to the pseudouridine synthase RsuA family.</text>
</comment>
<dbReference type="InterPro" id="IPR020094">
    <property type="entry name" value="TruA/RsuA/RluB/E/F_N"/>
</dbReference>
<evidence type="ECO:0000256" key="2">
    <source>
        <dbReference type="ARBA" id="ARBA00023235"/>
    </source>
</evidence>
<dbReference type="GO" id="GO:0120159">
    <property type="term" value="F:rRNA pseudouridine synthase activity"/>
    <property type="evidence" value="ECO:0007669"/>
    <property type="project" value="UniProtKB-ARBA"/>
</dbReference>
<evidence type="ECO:0000256" key="4">
    <source>
        <dbReference type="RuleBase" id="RU003887"/>
    </source>
</evidence>
<feature type="domain" description="RNA-binding S4" evidence="5">
    <location>
        <begin position="22"/>
        <end position="83"/>
    </location>
</feature>
<dbReference type="SUPFAM" id="SSF55120">
    <property type="entry name" value="Pseudouridine synthase"/>
    <property type="match status" value="1"/>
</dbReference>
<protein>
    <recommendedName>
        <fullName evidence="4">Pseudouridine synthase</fullName>
        <ecNumber evidence="4">5.4.99.-</ecNumber>
    </recommendedName>
</protein>
<accession>A0A395M312</accession>
<dbReference type="InterPro" id="IPR042092">
    <property type="entry name" value="PsdUridine_s_RsuA/RluB/E/F_cat"/>
</dbReference>
<evidence type="ECO:0000313" key="7">
    <source>
        <dbReference type="Proteomes" id="UP000266389"/>
    </source>
</evidence>
<dbReference type="InterPro" id="IPR000748">
    <property type="entry name" value="PsdUridine_synth_RsuA/RluB/E/F"/>
</dbReference>
<dbReference type="InterPro" id="IPR002942">
    <property type="entry name" value="S4_RNA-bd"/>
</dbReference>
<dbReference type="PROSITE" id="PS01149">
    <property type="entry name" value="PSI_RSU"/>
    <property type="match status" value="1"/>
</dbReference>
<dbReference type="AlphaFoldDB" id="A0A395M312"/>
<dbReference type="Proteomes" id="UP000266389">
    <property type="component" value="Unassembled WGS sequence"/>
</dbReference>
<dbReference type="EC" id="5.4.99.-" evidence="4"/>
<dbReference type="GO" id="GO:0000455">
    <property type="term" value="P:enzyme-directed rRNA pseudouridine synthesis"/>
    <property type="evidence" value="ECO:0007669"/>
    <property type="project" value="UniProtKB-ARBA"/>
</dbReference>
<keyword evidence="2 4" id="KW-0413">Isomerase</keyword>
<dbReference type="InterPro" id="IPR036986">
    <property type="entry name" value="S4_RNA-bd_sf"/>
</dbReference>
<sequence length="271" mass="30166">MKWHNSGLGHLSAVWSGRCERRSLSRVMSKQGICSRREAEQLVRAGKVKVNGKLASSPDMLVALDARIELVGQPTPLPKQHLHYIVMNKRKGVTTTSCDELGRATVYDDLKSFLSAEGITERLFAVGRLDKDTTGLLLFTNDNDLADFLTAPEHQVPKTYLATLHQPLSEQAIAQLQHGVTISVRGQSYFARPVAVQLHSRRKVELTLTEGKNREVRRLFEALGYSVDALIRIGFAKLRLDISQHPPTLNGHPLDSGQCLRCLPQDIWSLG</sequence>
<dbReference type="NCBIfam" id="TIGR00093">
    <property type="entry name" value="pseudouridine synthase"/>
    <property type="match status" value="1"/>
</dbReference>
<dbReference type="InterPro" id="IPR050343">
    <property type="entry name" value="RsuA_PseudoU_synthase"/>
</dbReference>
<name>A0A395M312_9BACT</name>
<dbReference type="PANTHER" id="PTHR47683">
    <property type="entry name" value="PSEUDOURIDINE SYNTHASE FAMILY PROTEIN-RELATED"/>
    <property type="match status" value="1"/>
</dbReference>
<keyword evidence="3" id="KW-0694">RNA-binding</keyword>
<dbReference type="Gene3D" id="3.30.70.1560">
    <property type="entry name" value="Alpha-L RNA-binding motif"/>
    <property type="match status" value="1"/>
</dbReference>
<dbReference type="PANTHER" id="PTHR47683:SF2">
    <property type="entry name" value="RNA-BINDING S4 DOMAIN-CONTAINING PROTEIN"/>
    <property type="match status" value="1"/>
</dbReference>
<dbReference type="Pfam" id="PF01479">
    <property type="entry name" value="S4"/>
    <property type="match status" value="1"/>
</dbReference>
<dbReference type="Gene3D" id="3.10.290.10">
    <property type="entry name" value="RNA-binding S4 domain"/>
    <property type="match status" value="1"/>
</dbReference>
<dbReference type="EMBL" id="PHFL01000010">
    <property type="protein sequence ID" value="RFM25061.1"/>
    <property type="molecule type" value="Genomic_DNA"/>
</dbReference>
<dbReference type="GO" id="GO:0003723">
    <property type="term" value="F:RNA binding"/>
    <property type="evidence" value="ECO:0007669"/>
    <property type="project" value="UniProtKB-KW"/>
</dbReference>
<evidence type="ECO:0000313" key="6">
    <source>
        <dbReference type="EMBL" id="RFM25061.1"/>
    </source>
</evidence>
<evidence type="ECO:0000256" key="3">
    <source>
        <dbReference type="PROSITE-ProRule" id="PRU00182"/>
    </source>
</evidence>
<dbReference type="InterPro" id="IPR018496">
    <property type="entry name" value="PsdUridine_synth_RsuA/RluB_CS"/>
</dbReference>
<dbReference type="Gene3D" id="3.30.70.580">
    <property type="entry name" value="Pseudouridine synthase I, catalytic domain, N-terminal subdomain"/>
    <property type="match status" value="1"/>
</dbReference>
<evidence type="ECO:0000256" key="1">
    <source>
        <dbReference type="ARBA" id="ARBA00008348"/>
    </source>
</evidence>
<dbReference type="InterPro" id="IPR020103">
    <property type="entry name" value="PsdUridine_synth_cat_dom_sf"/>
</dbReference>